<dbReference type="GeneID" id="89922132"/>
<protein>
    <submittedName>
        <fullName evidence="1">Uncharacterized protein</fullName>
    </submittedName>
</protein>
<dbReference type="EMBL" id="JAVRRT010000001">
    <property type="protein sequence ID" value="KAK5175643.1"/>
    <property type="molecule type" value="Genomic_DNA"/>
</dbReference>
<reference evidence="1 2" key="1">
    <citation type="submission" date="2023-08" db="EMBL/GenBank/DDBJ databases">
        <title>Black Yeasts Isolated from many extreme environments.</title>
        <authorList>
            <person name="Coleine C."/>
            <person name="Stajich J.E."/>
            <person name="Selbmann L."/>
        </authorList>
    </citation>
    <scope>NUCLEOTIDE SEQUENCE [LARGE SCALE GENOMIC DNA]</scope>
    <source>
        <strain evidence="1 2">CCFEE 5935</strain>
    </source>
</reference>
<evidence type="ECO:0000313" key="1">
    <source>
        <dbReference type="EMBL" id="KAK5175643.1"/>
    </source>
</evidence>
<gene>
    <name evidence="1" type="ORF">LTR77_000782</name>
</gene>
<sequence>MENTHPNRQGWQYPWIFVPVPPPKPGTAAKQPPVAKEPFRGVLVWPDAYPRSPPDSNKETRRCCVLQTGNISRYPGSWEYHSRSPKWPAADNTDLERHRGAEILSMDFDCSRPAEEVLDVVLDTGMNASIRGRIMVVRAGRHPLSVQHVRLQLDYIDVHLQEIVKLTGGSYKEVVDGKSILRPGVIRGKTVDEMRRLQEQVKEWMDPSVFSKEVNDTMASKGQ</sequence>
<proteinExistence type="predicted"/>
<dbReference type="AlphaFoldDB" id="A0AAV9PTJ6"/>
<comment type="caution">
    <text evidence="1">The sequence shown here is derived from an EMBL/GenBank/DDBJ whole genome shotgun (WGS) entry which is preliminary data.</text>
</comment>
<organism evidence="1 2">
    <name type="scientific">Saxophila tyrrhenica</name>
    <dbReference type="NCBI Taxonomy" id="1690608"/>
    <lineage>
        <taxon>Eukaryota</taxon>
        <taxon>Fungi</taxon>
        <taxon>Dikarya</taxon>
        <taxon>Ascomycota</taxon>
        <taxon>Pezizomycotina</taxon>
        <taxon>Dothideomycetes</taxon>
        <taxon>Dothideomycetidae</taxon>
        <taxon>Mycosphaerellales</taxon>
        <taxon>Extremaceae</taxon>
        <taxon>Saxophila</taxon>
    </lineage>
</organism>
<evidence type="ECO:0000313" key="2">
    <source>
        <dbReference type="Proteomes" id="UP001337655"/>
    </source>
</evidence>
<accession>A0AAV9PTJ6</accession>
<dbReference type="Proteomes" id="UP001337655">
    <property type="component" value="Unassembled WGS sequence"/>
</dbReference>
<dbReference type="RefSeq" id="XP_064664281.1">
    <property type="nucleotide sequence ID" value="XM_064798047.1"/>
</dbReference>
<name>A0AAV9PTJ6_9PEZI</name>
<keyword evidence="2" id="KW-1185">Reference proteome</keyword>